<dbReference type="PANTHER" id="PTHR21622:SF0">
    <property type="entry name" value="COILED-COIL-HELIX-COILED-COIL-HELIX DOMAIN CONTAINING 4"/>
    <property type="match status" value="1"/>
</dbReference>
<keyword evidence="4" id="KW-0560">Oxidoreductase</keyword>
<evidence type="ECO:0000256" key="8">
    <source>
        <dbReference type="ARBA" id="ARBA00023284"/>
    </source>
</evidence>
<dbReference type="EnsemblMetazoa" id="XM_019994203.1">
    <property type="protein sequence ID" value="XP_019849762.1"/>
    <property type="gene ID" value="LOC100634516"/>
</dbReference>
<dbReference type="GO" id="GO:0045041">
    <property type="term" value="P:protein import into mitochondrial intermembrane space"/>
    <property type="evidence" value="ECO:0007669"/>
    <property type="project" value="InterPro"/>
</dbReference>
<evidence type="ECO:0000256" key="7">
    <source>
        <dbReference type="ARBA" id="ARBA00023157"/>
    </source>
</evidence>
<dbReference type="OrthoDB" id="7481291at2759"/>
<protein>
    <recommendedName>
        <fullName evidence="10">CHCH domain-containing protein</fullName>
    </recommendedName>
</protein>
<evidence type="ECO:0000313" key="12">
    <source>
        <dbReference type="Proteomes" id="UP000007879"/>
    </source>
</evidence>
<dbReference type="OMA" id="MECAMRT"/>
<feature type="compositionally biased region" description="Low complexity" evidence="9">
    <location>
        <begin position="125"/>
        <end position="146"/>
    </location>
</feature>
<dbReference type="STRING" id="400682.A0A1X7VBV9"/>
<dbReference type="GO" id="GO:0005758">
    <property type="term" value="C:mitochondrial intermembrane space"/>
    <property type="evidence" value="ECO:0007669"/>
    <property type="project" value="TreeGrafter"/>
</dbReference>
<dbReference type="EnsemblMetazoa" id="Aqu2.1.37506_001">
    <property type="protein sequence ID" value="Aqu2.1.37506_001"/>
    <property type="gene ID" value="Aqu2.1.37506"/>
</dbReference>
<keyword evidence="2" id="KW-0813">Transport</keyword>
<dbReference type="AlphaFoldDB" id="A0A1X7VBV9"/>
<keyword evidence="12" id="KW-1185">Reference proteome</keyword>
<evidence type="ECO:0000256" key="3">
    <source>
        <dbReference type="ARBA" id="ARBA00022927"/>
    </source>
</evidence>
<keyword evidence="7" id="KW-1015">Disulfide bond</keyword>
<dbReference type="eggNOG" id="KOG4149">
    <property type="taxonomic scope" value="Eukaryota"/>
</dbReference>
<feature type="compositionally biased region" description="Basic and acidic residues" evidence="9">
    <location>
        <begin position="114"/>
        <end position="124"/>
    </location>
</feature>
<gene>
    <name evidence="11" type="primary">100634516</name>
</gene>
<keyword evidence="5" id="KW-0811">Translocation</keyword>
<evidence type="ECO:0000256" key="6">
    <source>
        <dbReference type="ARBA" id="ARBA00023128"/>
    </source>
</evidence>
<keyword evidence="3" id="KW-0653">Protein transport</keyword>
<dbReference type="Gene3D" id="1.10.287.2900">
    <property type="match status" value="1"/>
</dbReference>
<evidence type="ECO:0000256" key="2">
    <source>
        <dbReference type="ARBA" id="ARBA00022448"/>
    </source>
</evidence>
<evidence type="ECO:0000256" key="9">
    <source>
        <dbReference type="SAM" id="MobiDB-lite"/>
    </source>
</evidence>
<evidence type="ECO:0000313" key="11">
    <source>
        <dbReference type="EnsemblMetazoa" id="Aqu2.1.37506_001"/>
    </source>
</evidence>
<feature type="domain" description="CHCH" evidence="10">
    <location>
        <begin position="60"/>
        <end position="96"/>
    </location>
</feature>
<dbReference type="PANTHER" id="PTHR21622">
    <property type="entry name" value="COILED-COIL-HELIX-COILED-COIL-HELIX DOMAIN CONTAINING 4"/>
    <property type="match status" value="1"/>
</dbReference>
<reference evidence="11" key="2">
    <citation type="submission" date="2017-05" db="UniProtKB">
        <authorList>
            <consortium name="EnsemblMetazoa"/>
        </authorList>
    </citation>
    <scope>IDENTIFICATION</scope>
</reference>
<comment type="subcellular location">
    <subcellularLocation>
        <location evidence="1">Mitochondrion</location>
    </subcellularLocation>
</comment>
<keyword evidence="8" id="KW-0676">Redox-active center</keyword>
<dbReference type="InterPro" id="IPR039289">
    <property type="entry name" value="CHCHD4"/>
</dbReference>
<keyword evidence="6" id="KW-0496">Mitochondrion</keyword>
<reference evidence="12" key="1">
    <citation type="journal article" date="2010" name="Nature">
        <title>The Amphimedon queenslandica genome and the evolution of animal complexity.</title>
        <authorList>
            <person name="Srivastava M."/>
            <person name="Simakov O."/>
            <person name="Chapman J."/>
            <person name="Fahey B."/>
            <person name="Gauthier M.E."/>
            <person name="Mitros T."/>
            <person name="Richards G.S."/>
            <person name="Conaco C."/>
            <person name="Dacre M."/>
            <person name="Hellsten U."/>
            <person name="Larroux C."/>
            <person name="Putnam N.H."/>
            <person name="Stanke M."/>
            <person name="Adamska M."/>
            <person name="Darling A."/>
            <person name="Degnan S.M."/>
            <person name="Oakley T.H."/>
            <person name="Plachetzki D.C."/>
            <person name="Zhai Y."/>
            <person name="Adamski M."/>
            <person name="Calcino A."/>
            <person name="Cummins S.F."/>
            <person name="Goodstein D.M."/>
            <person name="Harris C."/>
            <person name="Jackson D.J."/>
            <person name="Leys S.P."/>
            <person name="Shu S."/>
            <person name="Woodcroft B.J."/>
            <person name="Vervoort M."/>
            <person name="Kosik K.S."/>
            <person name="Manning G."/>
            <person name="Degnan B.M."/>
            <person name="Rokhsar D.S."/>
        </authorList>
    </citation>
    <scope>NUCLEOTIDE SEQUENCE [LARGE SCALE GENOMIC DNA]</scope>
</reference>
<organism evidence="11">
    <name type="scientific">Amphimedon queenslandica</name>
    <name type="common">Sponge</name>
    <dbReference type="NCBI Taxonomy" id="400682"/>
    <lineage>
        <taxon>Eukaryota</taxon>
        <taxon>Metazoa</taxon>
        <taxon>Porifera</taxon>
        <taxon>Demospongiae</taxon>
        <taxon>Heteroscleromorpha</taxon>
        <taxon>Haplosclerida</taxon>
        <taxon>Niphatidae</taxon>
        <taxon>Amphimedon</taxon>
    </lineage>
</organism>
<dbReference type="Proteomes" id="UP000007879">
    <property type="component" value="Unassembled WGS sequence"/>
</dbReference>
<dbReference type="KEGG" id="aqu:100634516"/>
<dbReference type="GO" id="GO:0015035">
    <property type="term" value="F:protein-disulfide reductase activity"/>
    <property type="evidence" value="ECO:0007669"/>
    <property type="project" value="InterPro"/>
</dbReference>
<evidence type="ECO:0000256" key="1">
    <source>
        <dbReference type="ARBA" id="ARBA00004173"/>
    </source>
</evidence>
<feature type="region of interest" description="Disordered" evidence="9">
    <location>
        <begin position="104"/>
        <end position="146"/>
    </location>
</feature>
<dbReference type="Pfam" id="PF06747">
    <property type="entry name" value="CHCH"/>
    <property type="match status" value="1"/>
</dbReference>
<dbReference type="InParanoid" id="A0A1X7VBV9"/>
<evidence type="ECO:0000256" key="5">
    <source>
        <dbReference type="ARBA" id="ARBA00023010"/>
    </source>
</evidence>
<evidence type="ECO:0000259" key="10">
    <source>
        <dbReference type="Pfam" id="PF06747"/>
    </source>
</evidence>
<sequence length="146" mass="16615">MSYCKRDGKDKSLFLTREDAKDPENIKTLVEDEETYGLIAPDGSINWDCPCLGGMANGPCGSEFKEAFGCFHYSKEEMKGSDCLEQFKVMQECFQKYPEVYSKYGEDEEDEEGNSDKENNEIPKEANNNNDSNNNDDNNNVNDEDK</sequence>
<evidence type="ECO:0000256" key="4">
    <source>
        <dbReference type="ARBA" id="ARBA00023002"/>
    </source>
</evidence>
<dbReference type="InterPro" id="IPR010625">
    <property type="entry name" value="CHCH"/>
</dbReference>
<dbReference type="PROSITE" id="PS51808">
    <property type="entry name" value="CHCH"/>
    <property type="match status" value="1"/>
</dbReference>
<proteinExistence type="predicted"/>
<accession>A0A1X7VBV9</accession>
<name>A0A1X7VBV9_AMPQE</name>